<dbReference type="PANTHER" id="PTHR46880:SF9">
    <property type="entry name" value="ZINC FINGER PROTEIN 862"/>
    <property type="match status" value="1"/>
</dbReference>
<evidence type="ECO:0000259" key="1">
    <source>
        <dbReference type="Pfam" id="PF05699"/>
    </source>
</evidence>
<dbReference type="STRING" id="7574.A0A1S3I8P3"/>
<dbReference type="InParanoid" id="A0A1S3I8P3"/>
<name>A0A1S3I8P3_LINAN</name>
<dbReference type="InterPro" id="IPR012337">
    <property type="entry name" value="RNaseH-like_sf"/>
</dbReference>
<evidence type="ECO:0000313" key="3">
    <source>
        <dbReference type="RefSeq" id="XP_013394236.1"/>
    </source>
</evidence>
<dbReference type="GeneID" id="106161759"/>
<sequence length="659" mass="74235">MDGDMNGDDRRRTVPDRFRRYSKGPFVLGCANLKREALSTHQGSQGHKDAKTYLASQKERNASPASKSLQLLNRAAFEKLNLFKNAHAVAKKCRPISDFVWVNELDISKGVSTSETYRNVHSCKEFMVAICEVERKKIEQKLADAKFCTITSDGSMDVSVIENEIVYCHFAVKGVVYCFFLGLIECESGDAKGVYAAICKAMKFDTLPVEDFTKKLVAFAGDGASVNTGALNGVIALMQQDIGRHMVMIRCMSHRTELSFKEAMKNSTLFTKVNKLLDELFKFYHKSPKQRNGLKQVFEASKMDQLLPTRVGGTRWVSHTQLAVQNMLRSYKALVTHLEQVAITPSASSAQSKAKFLVNQLKDRDNMEYAHFLVDLLAVVCKLSLTLQKRETCVYQVHKEMKTTITNIKKFETRAGSEQRNFKDVNVSTKTLKGMTLVGGSSKPDDQRKSVVPKLVDVIGKRYEELDSGLLSATKIAEFSCWPLTQENETDFGEDHVTLVIDHYRQVLENQGVSISEIEAEWGILKENIYSNHKDVHSLTWKLVNSLYVAKCPNILAVVDLLLSLPAGSSECERGFSVMKNIKTDNRNRLRSTTMTLLMTIQMHSADISSFDPTEAIHHWYENKHRRPYFMNPRVKKSSTTTRSKTVAAAVIEEEANAN</sequence>
<organism evidence="2 3">
    <name type="scientific">Lingula anatina</name>
    <name type="common">Brachiopod</name>
    <name type="synonym">Lingula unguis</name>
    <dbReference type="NCBI Taxonomy" id="7574"/>
    <lineage>
        <taxon>Eukaryota</taxon>
        <taxon>Metazoa</taxon>
        <taxon>Spiralia</taxon>
        <taxon>Lophotrochozoa</taxon>
        <taxon>Brachiopoda</taxon>
        <taxon>Linguliformea</taxon>
        <taxon>Lingulata</taxon>
        <taxon>Lingulida</taxon>
        <taxon>Linguloidea</taxon>
        <taxon>Lingulidae</taxon>
        <taxon>Lingula</taxon>
    </lineage>
</organism>
<dbReference type="OrthoDB" id="10051404at2759"/>
<dbReference type="SUPFAM" id="SSF53098">
    <property type="entry name" value="Ribonuclease H-like"/>
    <property type="match status" value="1"/>
</dbReference>
<dbReference type="Proteomes" id="UP000085678">
    <property type="component" value="Unplaced"/>
</dbReference>
<proteinExistence type="predicted"/>
<gene>
    <name evidence="3" type="primary">LOC106161759</name>
</gene>
<dbReference type="GO" id="GO:0046983">
    <property type="term" value="F:protein dimerization activity"/>
    <property type="evidence" value="ECO:0007669"/>
    <property type="project" value="InterPro"/>
</dbReference>
<reference evidence="3" key="1">
    <citation type="submission" date="2025-08" db="UniProtKB">
        <authorList>
            <consortium name="RefSeq"/>
        </authorList>
    </citation>
    <scope>IDENTIFICATION</scope>
    <source>
        <tissue evidence="3">Gonads</tissue>
    </source>
</reference>
<dbReference type="InterPro" id="IPR008906">
    <property type="entry name" value="HATC_C_dom"/>
</dbReference>
<dbReference type="RefSeq" id="XP_013394236.1">
    <property type="nucleotide sequence ID" value="XM_013538782.1"/>
</dbReference>
<accession>A0A1S3I8P3</accession>
<dbReference type="AlphaFoldDB" id="A0A1S3I8P3"/>
<dbReference type="PANTHER" id="PTHR46880">
    <property type="entry name" value="RAS-ASSOCIATING DOMAIN-CONTAINING PROTEIN"/>
    <property type="match status" value="1"/>
</dbReference>
<dbReference type="Pfam" id="PF05699">
    <property type="entry name" value="Dimer_Tnp_hAT"/>
    <property type="match status" value="1"/>
</dbReference>
<dbReference type="KEGG" id="lak:106161759"/>
<keyword evidence="2" id="KW-1185">Reference proteome</keyword>
<protein>
    <submittedName>
        <fullName evidence="3">Zinc finger protein 862-like</fullName>
    </submittedName>
</protein>
<evidence type="ECO:0000313" key="2">
    <source>
        <dbReference type="Proteomes" id="UP000085678"/>
    </source>
</evidence>
<feature type="domain" description="HAT C-terminal dimerisation" evidence="1">
    <location>
        <begin position="547"/>
        <end position="602"/>
    </location>
</feature>